<evidence type="ECO:0000313" key="3">
    <source>
        <dbReference type="Proteomes" id="UP001164776"/>
    </source>
</evidence>
<dbReference type="PROSITE" id="PS50994">
    <property type="entry name" value="INTEGRASE"/>
    <property type="match status" value="1"/>
</dbReference>
<dbReference type="PANTHER" id="PTHR35046">
    <property type="entry name" value="ZINC KNUCKLE (CCHC-TYPE) FAMILY PROTEIN"/>
    <property type="match status" value="1"/>
</dbReference>
<keyword evidence="3" id="KW-1185">Reference proteome</keyword>
<dbReference type="InterPro" id="IPR036397">
    <property type="entry name" value="RNaseH_sf"/>
</dbReference>
<dbReference type="InterPro" id="IPR012337">
    <property type="entry name" value="RNaseH-like_sf"/>
</dbReference>
<dbReference type="OrthoDB" id="784412at2759"/>
<feature type="domain" description="Integrase catalytic" evidence="1">
    <location>
        <begin position="141"/>
        <end position="238"/>
    </location>
</feature>
<dbReference type="Gene3D" id="3.30.420.10">
    <property type="entry name" value="Ribonuclease H-like superfamily/Ribonuclease H"/>
    <property type="match status" value="1"/>
</dbReference>
<dbReference type="SUPFAM" id="SSF53098">
    <property type="entry name" value="Ribonuclease H-like"/>
    <property type="match status" value="1"/>
</dbReference>
<dbReference type="InterPro" id="IPR041588">
    <property type="entry name" value="Integrase_H2C2"/>
</dbReference>
<accession>A0A9W8CFV8</accession>
<dbReference type="InterPro" id="IPR001584">
    <property type="entry name" value="Integrase_cat-core"/>
</dbReference>
<evidence type="ECO:0000313" key="2">
    <source>
        <dbReference type="EMBL" id="KAJ1257318.1"/>
    </source>
</evidence>
<comment type="caution">
    <text evidence="2">The sequence shown here is derived from an EMBL/GenBank/DDBJ whole genome shotgun (WGS) entry which is preliminary data.</text>
</comment>
<dbReference type="Pfam" id="PF17921">
    <property type="entry name" value="Integrase_H2C2"/>
    <property type="match status" value="1"/>
</dbReference>
<proteinExistence type="predicted"/>
<sequence>MLCHEDQTFVWILNSWICLLYLTTNRPGWRQFKRDISHPRSVKLLITLAAGDKVEHYTLMDGIIRFKGRVWIGSNEKVQQHILQAFHTSPVGGHSGFAVTYRRIKALFAWSALKQSVQSFVAGCSICQQAKAGRVKYLGLLQPLPVPNQAWQMVSMDFIEGLPRSKRYNCILVVVDKFSKLAHFIPLSHPFTALTVAQTYMEYVYKLHGLPTSIISDRDCIFTSRLWQELFRLSATTM</sequence>
<dbReference type="GO" id="GO:0015074">
    <property type="term" value="P:DNA integration"/>
    <property type="evidence" value="ECO:0007669"/>
    <property type="project" value="InterPro"/>
</dbReference>
<organism evidence="2 3">
    <name type="scientific">Paspalum vaginatum</name>
    <name type="common">seashore paspalum</name>
    <dbReference type="NCBI Taxonomy" id="158149"/>
    <lineage>
        <taxon>Eukaryota</taxon>
        <taxon>Viridiplantae</taxon>
        <taxon>Streptophyta</taxon>
        <taxon>Embryophyta</taxon>
        <taxon>Tracheophyta</taxon>
        <taxon>Spermatophyta</taxon>
        <taxon>Magnoliopsida</taxon>
        <taxon>Liliopsida</taxon>
        <taxon>Poales</taxon>
        <taxon>Poaceae</taxon>
        <taxon>PACMAD clade</taxon>
        <taxon>Panicoideae</taxon>
        <taxon>Andropogonodae</taxon>
        <taxon>Paspaleae</taxon>
        <taxon>Paspalinae</taxon>
        <taxon>Paspalum</taxon>
    </lineage>
</organism>
<dbReference type="EMBL" id="MU629423">
    <property type="protein sequence ID" value="KAJ1257318.1"/>
    <property type="molecule type" value="Genomic_DNA"/>
</dbReference>
<dbReference type="AlphaFoldDB" id="A0A9W8CFV8"/>
<dbReference type="PANTHER" id="PTHR35046:SF18">
    <property type="entry name" value="RNA-DIRECTED DNA POLYMERASE"/>
    <property type="match status" value="1"/>
</dbReference>
<dbReference type="Gene3D" id="1.10.340.70">
    <property type="match status" value="1"/>
</dbReference>
<dbReference type="GO" id="GO:0003676">
    <property type="term" value="F:nucleic acid binding"/>
    <property type="evidence" value="ECO:0007669"/>
    <property type="project" value="InterPro"/>
</dbReference>
<dbReference type="Proteomes" id="UP001164776">
    <property type="component" value="Unassembled WGS sequence"/>
</dbReference>
<reference evidence="2 3" key="1">
    <citation type="submission" date="2022-10" db="EMBL/GenBank/DDBJ databases">
        <title>WGS assembly of Paspalum vaginatum 540-79.</title>
        <authorList>
            <person name="Sun G."/>
            <person name="Wase N."/>
            <person name="Shu S."/>
            <person name="Jenkins J."/>
            <person name="Zhou B."/>
            <person name="Torres-Rodriguez J."/>
            <person name="Chen C."/>
            <person name="Sandor L."/>
            <person name="Plott C."/>
            <person name="Yoshinga Y."/>
            <person name="Daum C."/>
            <person name="Qi P."/>
            <person name="Barry K."/>
            <person name="Lipzen A."/>
            <person name="Berry L."/>
            <person name="Pedersen C."/>
            <person name="Gottilla T."/>
            <person name="Foltz A."/>
            <person name="Yu H."/>
            <person name="O'Malley R."/>
            <person name="Zhang C."/>
            <person name="Devos K."/>
            <person name="Sigmon B."/>
            <person name="Yu B."/>
            <person name="Obata T."/>
            <person name="Schmutz J."/>
            <person name="Schnable J."/>
        </authorList>
    </citation>
    <scope>NUCLEOTIDE SEQUENCE [LARGE SCALE GENOMIC DNA]</scope>
    <source>
        <strain evidence="3">cv. 540-79</strain>
    </source>
</reference>
<gene>
    <name evidence="2" type="ORF">BS78_K102800</name>
</gene>
<name>A0A9W8CFV8_9POAL</name>
<protein>
    <recommendedName>
        <fullName evidence="1">Integrase catalytic domain-containing protein</fullName>
    </recommendedName>
</protein>
<evidence type="ECO:0000259" key="1">
    <source>
        <dbReference type="PROSITE" id="PS50994"/>
    </source>
</evidence>